<dbReference type="SUPFAM" id="SSF81901">
    <property type="entry name" value="HCP-like"/>
    <property type="match status" value="1"/>
</dbReference>
<feature type="compositionally biased region" description="Basic and acidic residues" evidence="2">
    <location>
        <begin position="441"/>
        <end position="459"/>
    </location>
</feature>
<dbReference type="OrthoDB" id="272077at2759"/>
<dbReference type="EMBL" id="KQ965732">
    <property type="protein sequence ID" value="KXS21610.1"/>
    <property type="molecule type" value="Genomic_DNA"/>
</dbReference>
<dbReference type="InterPro" id="IPR051726">
    <property type="entry name" value="Chitin_Synth_Reg"/>
</dbReference>
<evidence type="ECO:0000256" key="2">
    <source>
        <dbReference type="SAM" id="MobiDB-lite"/>
    </source>
</evidence>
<protein>
    <submittedName>
        <fullName evidence="3">HCP-like protein</fullName>
    </submittedName>
</protein>
<dbReference type="AlphaFoldDB" id="A0A139AY17"/>
<keyword evidence="4" id="KW-1185">Reference proteome</keyword>
<gene>
    <name evidence="3" type="ORF">M427DRAFT_93239</name>
</gene>
<dbReference type="PANTHER" id="PTHR46430">
    <property type="entry name" value="PROTEIN SKT5-RELATED"/>
    <property type="match status" value="1"/>
</dbReference>
<feature type="region of interest" description="Disordered" evidence="2">
    <location>
        <begin position="1"/>
        <end position="105"/>
    </location>
</feature>
<evidence type="ECO:0000313" key="4">
    <source>
        <dbReference type="Proteomes" id="UP000070544"/>
    </source>
</evidence>
<name>A0A139AY17_GONPJ</name>
<keyword evidence="1" id="KW-0677">Repeat</keyword>
<dbReference type="STRING" id="1344416.A0A139AY17"/>
<dbReference type="InterPro" id="IPR011990">
    <property type="entry name" value="TPR-like_helical_dom_sf"/>
</dbReference>
<feature type="compositionally biased region" description="Polar residues" evidence="2">
    <location>
        <begin position="32"/>
        <end position="53"/>
    </location>
</feature>
<proteinExistence type="predicted"/>
<evidence type="ECO:0000256" key="1">
    <source>
        <dbReference type="ARBA" id="ARBA00022737"/>
    </source>
</evidence>
<sequence length="459" mass="50901">MDLEDVPPVPELNRRPTFKTNSKPPPLAIPQYKNQQSVVQPSNYVPSQPQQYAQPALNAPPRSNYTPPPQQPPQAQRLPGPFTAPGREGGQSIEHTLLPGRGGPVPKAQTVALLRQNAEKSDDPAVQFEFSKYVIEYAGTIQDHTEQERLLDEGFQWLRKLATRLYPDAQNYLAVQYAADGDYDKAFPLWYQASKHSHAASCFEAGRCYETGQGAKRDFRKAQQFYVKAASAGYVPAMYRLGASYLTGEVGLKRDPKEAVKWLKRAEDKGDARSAFALAQLFEEGYPPAVYQDLNYARTLYEEAAEKGLVASQLKLGHAYEKGLLGLPVSPRDSVRWFLMAASQGDRDAEYSMAGWHLTGAEGTLKPSPPDAFMWAMRSAQQGLPKAEYAVAYFFEMGIGTAANSQEALKWYRLAAQHGEERARKRLNAGDSGRSAASPDQVRDSVVDGRKTDKDCSIM</sequence>
<dbReference type="Proteomes" id="UP000070544">
    <property type="component" value="Unassembled WGS sequence"/>
</dbReference>
<reference evidence="3 4" key="1">
    <citation type="journal article" date="2015" name="Genome Biol. Evol.">
        <title>Phylogenomic analyses indicate that early fungi evolved digesting cell walls of algal ancestors of land plants.</title>
        <authorList>
            <person name="Chang Y."/>
            <person name="Wang S."/>
            <person name="Sekimoto S."/>
            <person name="Aerts A.L."/>
            <person name="Choi C."/>
            <person name="Clum A."/>
            <person name="LaButti K.M."/>
            <person name="Lindquist E.A."/>
            <person name="Yee Ngan C."/>
            <person name="Ohm R.A."/>
            <person name="Salamov A.A."/>
            <person name="Grigoriev I.V."/>
            <person name="Spatafora J.W."/>
            <person name="Berbee M.L."/>
        </authorList>
    </citation>
    <scope>NUCLEOTIDE SEQUENCE [LARGE SCALE GENOMIC DNA]</scope>
    <source>
        <strain evidence="3 4">JEL478</strain>
    </source>
</reference>
<feature type="region of interest" description="Disordered" evidence="2">
    <location>
        <begin position="423"/>
        <end position="459"/>
    </location>
</feature>
<organism evidence="3 4">
    <name type="scientific">Gonapodya prolifera (strain JEL478)</name>
    <name type="common">Monoblepharis prolifera</name>
    <dbReference type="NCBI Taxonomy" id="1344416"/>
    <lineage>
        <taxon>Eukaryota</taxon>
        <taxon>Fungi</taxon>
        <taxon>Fungi incertae sedis</taxon>
        <taxon>Chytridiomycota</taxon>
        <taxon>Chytridiomycota incertae sedis</taxon>
        <taxon>Monoblepharidomycetes</taxon>
        <taxon>Monoblepharidales</taxon>
        <taxon>Gonapodyaceae</taxon>
        <taxon>Gonapodya</taxon>
    </lineage>
</organism>
<dbReference type="OMA" id="QSDENAY"/>
<dbReference type="Pfam" id="PF08238">
    <property type="entry name" value="Sel1"/>
    <property type="match status" value="7"/>
</dbReference>
<accession>A0A139AY17</accession>
<dbReference type="SMART" id="SM00671">
    <property type="entry name" value="SEL1"/>
    <property type="match status" value="7"/>
</dbReference>
<evidence type="ECO:0000313" key="3">
    <source>
        <dbReference type="EMBL" id="KXS21610.1"/>
    </source>
</evidence>
<dbReference type="InterPro" id="IPR006597">
    <property type="entry name" value="Sel1-like"/>
</dbReference>
<dbReference type="Gene3D" id="1.25.40.10">
    <property type="entry name" value="Tetratricopeptide repeat domain"/>
    <property type="match status" value="2"/>
</dbReference>